<dbReference type="GO" id="GO:0008757">
    <property type="term" value="F:S-adenosylmethionine-dependent methyltransferase activity"/>
    <property type="evidence" value="ECO:0007669"/>
    <property type="project" value="InterPro"/>
</dbReference>
<dbReference type="InterPro" id="IPR029063">
    <property type="entry name" value="SAM-dependent_MTases_sf"/>
</dbReference>
<evidence type="ECO:0000313" key="2">
    <source>
        <dbReference type="EMBL" id="AFZ60280.1"/>
    </source>
</evidence>
<dbReference type="Proteomes" id="UP000010474">
    <property type="component" value="Chromosome"/>
</dbReference>
<dbReference type="AlphaFoldDB" id="K9ZPM2"/>
<dbReference type="EMBL" id="CP003659">
    <property type="protein sequence ID" value="AFZ60280.1"/>
    <property type="molecule type" value="Genomic_DNA"/>
</dbReference>
<keyword evidence="2" id="KW-0808">Transferase</keyword>
<evidence type="ECO:0000259" key="1">
    <source>
        <dbReference type="Pfam" id="PF08241"/>
    </source>
</evidence>
<dbReference type="HOGENOM" id="CLU_037990_10_1_3"/>
<reference evidence="3" key="1">
    <citation type="journal article" date="2013" name="Proc. Natl. Acad. Sci. U.S.A.">
        <title>Improving the coverage of the cyanobacterial phylum using diversity-driven genome sequencing.</title>
        <authorList>
            <person name="Shih P.M."/>
            <person name="Wu D."/>
            <person name="Latifi A."/>
            <person name="Axen S.D."/>
            <person name="Fewer D.P."/>
            <person name="Talla E."/>
            <person name="Calteau A."/>
            <person name="Cai F."/>
            <person name="Tandeau de Marsac N."/>
            <person name="Rippka R."/>
            <person name="Herdman M."/>
            <person name="Sivonen K."/>
            <person name="Coursin T."/>
            <person name="Laurent T."/>
            <person name="Goodwin L."/>
            <person name="Nolan M."/>
            <person name="Davenport K.W."/>
            <person name="Han C.S."/>
            <person name="Rubin E.M."/>
            <person name="Eisen J.A."/>
            <person name="Woyke T."/>
            <person name="Gugger M."/>
            <person name="Kerfeld C.A."/>
        </authorList>
    </citation>
    <scope>NUCLEOTIDE SEQUENCE [LARGE SCALE GENOMIC DNA]</scope>
    <source>
        <strain evidence="3">ATCC 27899 / PCC 7122</strain>
    </source>
</reference>
<protein>
    <submittedName>
        <fullName evidence="2">Methyltransferase type 11</fullName>
    </submittedName>
</protein>
<feature type="domain" description="Methyltransferase type 11" evidence="1">
    <location>
        <begin position="72"/>
        <end position="168"/>
    </location>
</feature>
<dbReference type="PANTHER" id="PTHR43591">
    <property type="entry name" value="METHYLTRANSFERASE"/>
    <property type="match status" value="1"/>
</dbReference>
<dbReference type="CDD" id="cd02440">
    <property type="entry name" value="AdoMet_MTases"/>
    <property type="match status" value="1"/>
</dbReference>
<dbReference type="Pfam" id="PF08241">
    <property type="entry name" value="Methyltransf_11"/>
    <property type="match status" value="1"/>
</dbReference>
<accession>K9ZPM2</accession>
<dbReference type="GO" id="GO:0032259">
    <property type="term" value="P:methylation"/>
    <property type="evidence" value="ECO:0007669"/>
    <property type="project" value="UniProtKB-KW"/>
</dbReference>
<dbReference type="eggNOG" id="COG2226">
    <property type="taxonomic scope" value="Bacteria"/>
</dbReference>
<dbReference type="KEGG" id="acy:Anacy_4940"/>
<keyword evidence="3" id="KW-1185">Reference proteome</keyword>
<dbReference type="Gene3D" id="3.40.50.150">
    <property type="entry name" value="Vaccinia Virus protein VP39"/>
    <property type="match status" value="1"/>
</dbReference>
<dbReference type="PANTHER" id="PTHR43591:SF110">
    <property type="entry name" value="RHODANESE DOMAIN-CONTAINING PROTEIN"/>
    <property type="match status" value="1"/>
</dbReference>
<dbReference type="SUPFAM" id="SSF53335">
    <property type="entry name" value="S-adenosyl-L-methionine-dependent methyltransferases"/>
    <property type="match status" value="1"/>
</dbReference>
<evidence type="ECO:0000313" key="3">
    <source>
        <dbReference type="Proteomes" id="UP000010474"/>
    </source>
</evidence>
<dbReference type="PATRIC" id="fig|272123.3.peg.5362"/>
<gene>
    <name evidence="2" type="ordered locus">Anacy_4940</name>
</gene>
<proteinExistence type="predicted"/>
<dbReference type="InterPro" id="IPR013216">
    <property type="entry name" value="Methyltransf_11"/>
</dbReference>
<sequence length="227" mass="25507">MRDSAGGVYFMRLGIAIKTNKLETMNNIINNKKQLFDRWASSYDWTFPSFIYQAIHKRLLSKVELPAKANVLDLGCGTGRLLDKLASQFSELRGTGLDLSPQMLRVARQNNRHRPRLIYLEGNAESLPFAEDQFDAVFSTISFLHYPQPEQVLSEITRVLSPGGRFYLVDITAQNNSAFQLMANSPAGIKFYSQEQREKIGSGAGLLCLGHYYLLGPVLLTIFAKPV</sequence>
<dbReference type="STRING" id="272123.Anacy_4940"/>
<keyword evidence="2" id="KW-0489">Methyltransferase</keyword>
<name>K9ZPM2_ANACC</name>
<organism evidence="2 3">
    <name type="scientific">Anabaena cylindrica (strain ATCC 27899 / PCC 7122)</name>
    <dbReference type="NCBI Taxonomy" id="272123"/>
    <lineage>
        <taxon>Bacteria</taxon>
        <taxon>Bacillati</taxon>
        <taxon>Cyanobacteriota</taxon>
        <taxon>Cyanophyceae</taxon>
        <taxon>Nostocales</taxon>
        <taxon>Nostocaceae</taxon>
        <taxon>Anabaena</taxon>
    </lineage>
</organism>